<accession>G3HEC8</accession>
<dbReference type="PROSITE" id="PS51257">
    <property type="entry name" value="PROKAR_LIPOPROTEIN"/>
    <property type="match status" value="1"/>
</dbReference>
<proteinExistence type="predicted"/>
<sequence length="83" mass="9064">MKTPSTYPAGQQQAGAIGCSIICQANFDPVFWQFVCICCADYHVPFYTGIGNLHGRKTRKSFAASVLVPLSAFQEKTQSINTC</sequence>
<organism evidence="1 2">
    <name type="scientific">Cricetulus griseus</name>
    <name type="common">Chinese hamster</name>
    <name type="synonym">Cricetulus barabensis griseus</name>
    <dbReference type="NCBI Taxonomy" id="10029"/>
    <lineage>
        <taxon>Eukaryota</taxon>
        <taxon>Metazoa</taxon>
        <taxon>Chordata</taxon>
        <taxon>Craniata</taxon>
        <taxon>Vertebrata</taxon>
        <taxon>Euteleostomi</taxon>
        <taxon>Mammalia</taxon>
        <taxon>Eutheria</taxon>
        <taxon>Euarchontoglires</taxon>
        <taxon>Glires</taxon>
        <taxon>Rodentia</taxon>
        <taxon>Myomorpha</taxon>
        <taxon>Muroidea</taxon>
        <taxon>Cricetidae</taxon>
        <taxon>Cricetinae</taxon>
        <taxon>Cricetulus</taxon>
    </lineage>
</organism>
<reference evidence="2" key="1">
    <citation type="journal article" date="2011" name="Nat. Biotechnol.">
        <title>The genomic sequence of the Chinese hamster ovary (CHO)-K1 cell line.</title>
        <authorList>
            <person name="Xu X."/>
            <person name="Nagarajan H."/>
            <person name="Lewis N.E."/>
            <person name="Pan S."/>
            <person name="Cai Z."/>
            <person name="Liu X."/>
            <person name="Chen W."/>
            <person name="Xie M."/>
            <person name="Wang W."/>
            <person name="Hammond S."/>
            <person name="Andersen M.R."/>
            <person name="Neff N."/>
            <person name="Passarelli B."/>
            <person name="Koh W."/>
            <person name="Fan H.C."/>
            <person name="Wang J."/>
            <person name="Gui Y."/>
            <person name="Lee K.H."/>
            <person name="Betenbaugh M.J."/>
            <person name="Quake S.R."/>
            <person name="Famili I."/>
            <person name="Palsson B.O."/>
            <person name="Wang J."/>
        </authorList>
    </citation>
    <scope>NUCLEOTIDE SEQUENCE [LARGE SCALE GENOMIC DNA]</scope>
    <source>
        <strain evidence="2">CHO K1 cell line</strain>
    </source>
</reference>
<evidence type="ECO:0000313" key="2">
    <source>
        <dbReference type="Proteomes" id="UP000001075"/>
    </source>
</evidence>
<dbReference type="EMBL" id="JH000313">
    <property type="protein sequence ID" value="EGW07967.1"/>
    <property type="molecule type" value="Genomic_DNA"/>
</dbReference>
<protein>
    <submittedName>
        <fullName evidence="1">Uncharacterized protein</fullName>
    </submittedName>
</protein>
<dbReference type="InParanoid" id="G3HEC8"/>
<name>G3HEC8_CRIGR</name>
<dbReference type="AlphaFoldDB" id="G3HEC8"/>
<evidence type="ECO:0000313" key="1">
    <source>
        <dbReference type="EMBL" id="EGW07967.1"/>
    </source>
</evidence>
<gene>
    <name evidence="1" type="ORF">I79_008909</name>
</gene>
<dbReference type="Proteomes" id="UP000001075">
    <property type="component" value="Unassembled WGS sequence"/>
</dbReference>